<dbReference type="GO" id="GO:0005737">
    <property type="term" value="C:cytoplasm"/>
    <property type="evidence" value="ECO:0007669"/>
    <property type="project" value="TreeGrafter"/>
</dbReference>
<dbReference type="Pfam" id="PF03571">
    <property type="entry name" value="Peptidase_M49"/>
    <property type="match status" value="1"/>
</dbReference>
<reference evidence="3" key="2">
    <citation type="journal article" date="2023" name="IMA Fungus">
        <title>Comparative genomic study of the Penicillium genus elucidates a diverse pangenome and 15 lateral gene transfer events.</title>
        <authorList>
            <person name="Petersen C."/>
            <person name="Sorensen T."/>
            <person name="Nielsen M.R."/>
            <person name="Sondergaard T.E."/>
            <person name="Sorensen J.L."/>
            <person name="Fitzpatrick D.A."/>
            <person name="Frisvad J.C."/>
            <person name="Nielsen K.L."/>
        </authorList>
    </citation>
    <scope>NUCLEOTIDE SEQUENCE</scope>
    <source>
        <strain evidence="3">IBT 30069</strain>
    </source>
</reference>
<evidence type="ECO:0000313" key="4">
    <source>
        <dbReference type="Proteomes" id="UP001149165"/>
    </source>
</evidence>
<name>A0A9W9KK87_9EURO</name>
<organism evidence="3 4">
    <name type="scientific">Penicillium angulare</name>
    <dbReference type="NCBI Taxonomy" id="116970"/>
    <lineage>
        <taxon>Eukaryota</taxon>
        <taxon>Fungi</taxon>
        <taxon>Dikarya</taxon>
        <taxon>Ascomycota</taxon>
        <taxon>Pezizomycotina</taxon>
        <taxon>Eurotiomycetes</taxon>
        <taxon>Eurotiomycetidae</taxon>
        <taxon>Eurotiales</taxon>
        <taxon>Aspergillaceae</taxon>
        <taxon>Penicillium</taxon>
    </lineage>
</organism>
<proteinExistence type="predicted"/>
<keyword evidence="1" id="KW-0479">Metal-binding</keyword>
<keyword evidence="4" id="KW-1185">Reference proteome</keyword>
<dbReference type="GO" id="GO:0046872">
    <property type="term" value="F:metal ion binding"/>
    <property type="evidence" value="ECO:0007669"/>
    <property type="project" value="UniProtKB-KW"/>
</dbReference>
<keyword evidence="2" id="KW-0378">Hydrolase</keyword>
<sequence length="707" mass="79985">MAVTERPSEIATTHALESRKVFESVVENEILEGKSYTLYAHHLARACWHGTRVLLRQTSPEAEGIYDLIIELHRACGGQWSIFCDRGVQKDEVDSWLDFAGMFMSSFGNYFNEGNRKAIPNVSPNTLKAMATISQEANKLLDNIIEPLFAIQPSRLGYPTETSQSNYYPGKEKITEEEIDAITDMIEDRGIGSENTRLRKLRGGEGELIDTFHVLLASAEKGSEPQLIEEIVIGDQQRAKVFLCRGDHAVEMEKASLELMEARKYCSPAQQTELLDVIRCFQTGNYQSAFVSSRRAWVTDRNPRVEHCIGWLSAYRDPNSARTDWQGAVGFTDANETEKMRQLVERSTEFLCTLPWAMPGVNGGKGYFEWPEMNVPNFEIVHALAFASNIIWEATNTNLNNKDGSHHGSKSILFWNRMLLNSRPGRPCYYVHPSEAQEYMINAHILRFNGTVIHELLGHGSGKLLSEPTPGEFNFDHENPPISPVTGEPINTWYKPKETWYTVFGTLSQTVEECRAFLFAYYLADNKEILSLFGYDDSSTPTADDLIYYTYLHLGVEGLQALGSFKAEEQTWGSAHDRALFAILNHLLQDGGGVLSVECNAAEKKLTLHVDRSKLLSHGKPSIGRMLCKIHIWHSTADINACRPFYEALSTVDEEFEMWRQIVVSNPEPKWKFVQPNTFLRADGTVELREYEASNEGIICSFLERNV</sequence>
<dbReference type="PANTHER" id="PTHR23422:SF11">
    <property type="entry name" value="DIPEPTIDYL PEPTIDASE 3"/>
    <property type="match status" value="1"/>
</dbReference>
<dbReference type="AlphaFoldDB" id="A0A9W9KK87"/>
<dbReference type="Proteomes" id="UP001149165">
    <property type="component" value="Unassembled WGS sequence"/>
</dbReference>
<comment type="caution">
    <text evidence="3">The sequence shown here is derived from an EMBL/GenBank/DDBJ whole genome shotgun (WGS) entry which is preliminary data.</text>
</comment>
<dbReference type="Gene3D" id="3.30.540.30">
    <property type="match status" value="2"/>
</dbReference>
<evidence type="ECO:0000256" key="1">
    <source>
        <dbReference type="ARBA" id="ARBA00022723"/>
    </source>
</evidence>
<dbReference type="InterPro" id="IPR039461">
    <property type="entry name" value="Peptidase_M49"/>
</dbReference>
<dbReference type="GO" id="GO:0008239">
    <property type="term" value="F:dipeptidyl-peptidase activity"/>
    <property type="evidence" value="ECO:0007669"/>
    <property type="project" value="TreeGrafter"/>
</dbReference>
<accession>A0A9W9KK87</accession>
<dbReference type="OrthoDB" id="4365260at2759"/>
<protein>
    <submittedName>
        <fullName evidence="3">Dipeptidyl-peptidase 3</fullName>
    </submittedName>
</protein>
<gene>
    <name evidence="3" type="ORF">N7456_006085</name>
</gene>
<dbReference type="EMBL" id="JAPQKH010000003">
    <property type="protein sequence ID" value="KAJ5109410.1"/>
    <property type="molecule type" value="Genomic_DNA"/>
</dbReference>
<dbReference type="PANTHER" id="PTHR23422">
    <property type="entry name" value="DIPEPTIDYL PEPTIDASE III-RELATED"/>
    <property type="match status" value="1"/>
</dbReference>
<evidence type="ECO:0000313" key="3">
    <source>
        <dbReference type="EMBL" id="KAJ5109410.1"/>
    </source>
</evidence>
<reference evidence="3" key="1">
    <citation type="submission" date="2022-11" db="EMBL/GenBank/DDBJ databases">
        <authorList>
            <person name="Petersen C."/>
        </authorList>
    </citation>
    <scope>NUCLEOTIDE SEQUENCE</scope>
    <source>
        <strain evidence="3">IBT 30069</strain>
    </source>
</reference>
<evidence type="ECO:0000256" key="2">
    <source>
        <dbReference type="ARBA" id="ARBA00022801"/>
    </source>
</evidence>